<evidence type="ECO:0000256" key="6">
    <source>
        <dbReference type="ARBA" id="ARBA00047319"/>
    </source>
</evidence>
<dbReference type="FunCoup" id="A0A1S3JU06">
    <property type="interactions" value="490"/>
</dbReference>
<accession>A0A1S3JU06</accession>
<evidence type="ECO:0000259" key="8">
    <source>
        <dbReference type="Pfam" id="PF00501"/>
    </source>
</evidence>
<sequence length="601" mass="68008">MTRRLLIKYSRNLGWFVNNRYAQSRRHLSTDSVHEKTGKLDWSYVHGPAERPLIGKTIGRLLDETSDRCGDRTAYVFCRDGIRKNFTEFRNEVDRLAAGFLALGLKPGDRVGMWGPNTEEWVLTQYATARVGIILVNINPAYQAKELEFALRKVGCKAIVAASEFKTQDYYQMLFHINHELAFCKPGQLKNPHLPELSIVIMLGKKKFPGTFAFDDVLSMGGSDEEKELQRLQNKLQFDQPINIQFTSGTTGQPKGATLTHHNIVNNAYFVGLRMDYHRRDTRICISPPLYHCFGMVLGSLMSLVHGATLIFPSPSFEPEAALKAVHDEKCTALYGTPTMFIDMLNHQNFSSYHLGSLYTGIIGGTPCPVAIVKQVVKNMYMSYITVCYGTTENSPVTLQSFMESPFEKRVSSVGKASAHVELKVVNSEGDIVPVNTVGELCTRGYATMLGYWGDEDRTREVVKPDGWYHTGDLAFLDEEGYGHITGRLKDMVIRGGENIYPLEVEEFLYTYPKIEDVQVIGVPDERLGEELCAWVRLHKGETATQEEIKEFCKGKISHFKIPKYIMFVDSFPLTVTGKVQKFKMREQSTKELHLDHVIPH</sequence>
<organism evidence="10 11">
    <name type="scientific">Lingula anatina</name>
    <name type="common">Brachiopod</name>
    <name type="synonym">Lingula unguis</name>
    <dbReference type="NCBI Taxonomy" id="7574"/>
    <lineage>
        <taxon>Eukaryota</taxon>
        <taxon>Metazoa</taxon>
        <taxon>Spiralia</taxon>
        <taxon>Lophotrochozoa</taxon>
        <taxon>Brachiopoda</taxon>
        <taxon>Linguliformea</taxon>
        <taxon>Lingulata</taxon>
        <taxon>Lingulida</taxon>
        <taxon>Linguloidea</taxon>
        <taxon>Lingulidae</taxon>
        <taxon>Lingula</taxon>
    </lineage>
</organism>
<dbReference type="GO" id="GO:0031956">
    <property type="term" value="F:medium-chain fatty acid-CoA ligase activity"/>
    <property type="evidence" value="ECO:0007669"/>
    <property type="project" value="UniProtKB-EC"/>
</dbReference>
<dbReference type="InParanoid" id="A0A1S3JU06"/>
<dbReference type="STRING" id="7574.A0A1S3JU06"/>
<dbReference type="InterPro" id="IPR025110">
    <property type="entry name" value="AMP-bd_C"/>
</dbReference>
<dbReference type="Gene3D" id="3.40.50.980">
    <property type="match status" value="2"/>
</dbReference>
<evidence type="ECO:0000256" key="1">
    <source>
        <dbReference type="ARBA" id="ARBA00006432"/>
    </source>
</evidence>
<dbReference type="Gene3D" id="2.30.38.10">
    <property type="entry name" value="Luciferase, Domain 3"/>
    <property type="match status" value="1"/>
</dbReference>
<dbReference type="Pfam" id="PF13193">
    <property type="entry name" value="AMP-binding_C"/>
    <property type="match status" value="1"/>
</dbReference>
<dbReference type="InterPro" id="IPR045851">
    <property type="entry name" value="AMP-bd_C_sf"/>
</dbReference>
<dbReference type="GO" id="GO:0006631">
    <property type="term" value="P:fatty acid metabolic process"/>
    <property type="evidence" value="ECO:0007669"/>
    <property type="project" value="TreeGrafter"/>
</dbReference>
<evidence type="ECO:0000259" key="9">
    <source>
        <dbReference type="Pfam" id="PF13193"/>
    </source>
</evidence>
<feature type="domain" description="AMP-dependent synthetase/ligase" evidence="8">
    <location>
        <begin position="63"/>
        <end position="453"/>
    </location>
</feature>
<evidence type="ECO:0000256" key="5">
    <source>
        <dbReference type="ARBA" id="ARBA00039638"/>
    </source>
</evidence>
<dbReference type="FunFam" id="3.30.300.30:FF:000008">
    <property type="entry name" value="2,3-dihydroxybenzoate-AMP ligase"/>
    <property type="match status" value="1"/>
</dbReference>
<evidence type="ECO:0000256" key="4">
    <source>
        <dbReference type="ARBA" id="ARBA00039009"/>
    </source>
</evidence>
<dbReference type="PANTHER" id="PTHR43201:SF5">
    <property type="entry name" value="MEDIUM-CHAIN ACYL-COA LIGASE ACSF2, MITOCHONDRIAL"/>
    <property type="match status" value="1"/>
</dbReference>
<gene>
    <name evidence="11" type="primary">LOC106176119</name>
</gene>
<dbReference type="PROSITE" id="PS00455">
    <property type="entry name" value="AMP_BINDING"/>
    <property type="match status" value="1"/>
</dbReference>
<keyword evidence="2" id="KW-0436">Ligase</keyword>
<comment type="catalytic activity">
    <reaction evidence="7">
        <text>a medium-chain fatty acid + ATP + CoA = a medium-chain fatty acyl-CoA + AMP + diphosphate</text>
        <dbReference type="Rhea" id="RHEA:48340"/>
        <dbReference type="ChEBI" id="CHEBI:30616"/>
        <dbReference type="ChEBI" id="CHEBI:33019"/>
        <dbReference type="ChEBI" id="CHEBI:57287"/>
        <dbReference type="ChEBI" id="CHEBI:59558"/>
        <dbReference type="ChEBI" id="CHEBI:90546"/>
        <dbReference type="ChEBI" id="CHEBI:456215"/>
        <dbReference type="EC" id="6.2.1.2"/>
    </reaction>
</comment>
<evidence type="ECO:0000256" key="3">
    <source>
        <dbReference type="ARBA" id="ARBA00037247"/>
    </source>
</evidence>
<dbReference type="FunFam" id="3.40.50.12780:FF:000003">
    <property type="entry name" value="Long-chain-fatty-acid--CoA ligase FadD"/>
    <property type="match status" value="1"/>
</dbReference>
<dbReference type="EC" id="6.2.1.2" evidence="4"/>
<comment type="function">
    <text evidence="3">Acyl-CoA synthases catalyze the initial reaction in fatty acid metabolism, by forming a thioester with CoA. Has some preference toward medium-chain substrates. Plays a role in adipocyte differentiation.</text>
</comment>
<dbReference type="RefSeq" id="XP_013413812.1">
    <property type="nucleotide sequence ID" value="XM_013558358.2"/>
</dbReference>
<protein>
    <recommendedName>
        <fullName evidence="5">Medium-chain acyl-CoA ligase ACSF2, mitochondrial</fullName>
        <ecNumber evidence="4">6.2.1.2</ecNumber>
    </recommendedName>
</protein>
<dbReference type="PANTHER" id="PTHR43201">
    <property type="entry name" value="ACYL-COA SYNTHETASE"/>
    <property type="match status" value="1"/>
</dbReference>
<dbReference type="Pfam" id="PF00501">
    <property type="entry name" value="AMP-binding"/>
    <property type="match status" value="1"/>
</dbReference>
<evidence type="ECO:0000313" key="11">
    <source>
        <dbReference type="RefSeq" id="XP_013413812.1"/>
    </source>
</evidence>
<evidence type="ECO:0000256" key="2">
    <source>
        <dbReference type="ARBA" id="ARBA00022598"/>
    </source>
</evidence>
<dbReference type="SUPFAM" id="SSF56801">
    <property type="entry name" value="Acetyl-CoA synthetase-like"/>
    <property type="match status" value="1"/>
</dbReference>
<dbReference type="GeneID" id="106176119"/>
<dbReference type="OrthoDB" id="10253115at2759"/>
<evidence type="ECO:0000256" key="7">
    <source>
        <dbReference type="ARBA" id="ARBA00048277"/>
    </source>
</evidence>
<comment type="catalytic activity">
    <reaction evidence="6">
        <text>octanoate + ATP + CoA = octanoyl-CoA + AMP + diphosphate</text>
        <dbReference type="Rhea" id="RHEA:33631"/>
        <dbReference type="ChEBI" id="CHEBI:25646"/>
        <dbReference type="ChEBI" id="CHEBI:30616"/>
        <dbReference type="ChEBI" id="CHEBI:33019"/>
        <dbReference type="ChEBI" id="CHEBI:57287"/>
        <dbReference type="ChEBI" id="CHEBI:57386"/>
        <dbReference type="ChEBI" id="CHEBI:456215"/>
    </reaction>
</comment>
<feature type="domain" description="AMP-binding enzyme C-terminal" evidence="9">
    <location>
        <begin position="504"/>
        <end position="579"/>
    </location>
</feature>
<dbReference type="AlphaFoldDB" id="A0A1S3JU06"/>
<proteinExistence type="inferred from homology"/>
<dbReference type="Gene3D" id="3.30.300.30">
    <property type="match status" value="1"/>
</dbReference>
<keyword evidence="10" id="KW-1185">Reference proteome</keyword>
<reference evidence="11" key="1">
    <citation type="submission" date="2025-08" db="UniProtKB">
        <authorList>
            <consortium name="RefSeq"/>
        </authorList>
    </citation>
    <scope>IDENTIFICATION</scope>
    <source>
        <tissue evidence="11">Gonads</tissue>
    </source>
</reference>
<name>A0A1S3JU06_LINAN</name>
<comment type="similarity">
    <text evidence="1">Belongs to the ATP-dependent AMP-binding enzyme family.</text>
</comment>
<dbReference type="Proteomes" id="UP000085678">
    <property type="component" value="Unplaced"/>
</dbReference>
<dbReference type="InterPro" id="IPR000873">
    <property type="entry name" value="AMP-dep_synth/lig_dom"/>
</dbReference>
<dbReference type="CDD" id="cd05917">
    <property type="entry name" value="FACL_like_2"/>
    <property type="match status" value="1"/>
</dbReference>
<dbReference type="InterPro" id="IPR020845">
    <property type="entry name" value="AMP-binding_CS"/>
</dbReference>
<evidence type="ECO:0000313" key="10">
    <source>
        <dbReference type="Proteomes" id="UP000085678"/>
    </source>
</evidence>